<sequence length="95" mass="10278">MNAEKSNLASKILHFTGAATGYLGSQSLKVSQQFRSDPIAFSASRFSDFPHLAGLIGLLATEPGSDEASFFNTLTLLFMVNSTGTLKVQNHLKER</sequence>
<evidence type="ECO:0000313" key="2">
    <source>
        <dbReference type="Proteomes" id="UP000594435"/>
    </source>
</evidence>
<accession>A0AAJ4I9T5</accession>
<protein>
    <submittedName>
        <fullName evidence="1">Uncharacterized protein</fullName>
    </submittedName>
</protein>
<dbReference type="Proteomes" id="UP000594435">
    <property type="component" value="Chromosome 1"/>
</dbReference>
<dbReference type="RefSeq" id="WP_045570284.1">
    <property type="nucleotide sequence ID" value="NZ_CP065217.1"/>
</dbReference>
<evidence type="ECO:0000313" key="1">
    <source>
        <dbReference type="EMBL" id="QPL52935.1"/>
    </source>
</evidence>
<dbReference type="EMBL" id="CP065217">
    <property type="protein sequence ID" value="QPL52935.1"/>
    <property type="molecule type" value="Genomic_DNA"/>
</dbReference>
<organism evidence="1 2">
    <name type="scientific">Vibrio navarrensis</name>
    <dbReference type="NCBI Taxonomy" id="29495"/>
    <lineage>
        <taxon>Bacteria</taxon>
        <taxon>Pseudomonadati</taxon>
        <taxon>Pseudomonadota</taxon>
        <taxon>Gammaproteobacteria</taxon>
        <taxon>Vibrionales</taxon>
        <taxon>Vibrionaceae</taxon>
        <taxon>Vibrio</taxon>
    </lineage>
</organism>
<dbReference type="AlphaFoldDB" id="A0AAJ4I9T5"/>
<gene>
    <name evidence="1" type="ORF">I3X05_13155</name>
</gene>
<reference evidence="1 2" key="1">
    <citation type="submission" date="2020-11" db="EMBL/GenBank/DDBJ databases">
        <title>Complete and Circularized Genome Assembly of a human isolate of Vibrio navarrensis biotype pommerensis with MiSeq and MinION Sequence Data.</title>
        <authorList>
            <person name="Schwartz K."/>
            <person name="Borowiak M."/>
            <person name="Deneke C."/>
            <person name="Balau V."/>
            <person name="Metelmann C."/>
            <person name="Strauch E."/>
        </authorList>
    </citation>
    <scope>NUCLEOTIDE SEQUENCE [LARGE SCALE GENOMIC DNA]</scope>
    <source>
        <strain evidence="1 2">20-VB00237</strain>
    </source>
</reference>
<proteinExistence type="predicted"/>
<name>A0AAJ4I9T5_9VIBR</name>